<dbReference type="OMA" id="MHYSCAC"/>
<dbReference type="STRING" id="578458.D8PXM6"/>
<dbReference type="GO" id="GO:0005634">
    <property type="term" value="C:nucleus"/>
    <property type="evidence" value="ECO:0007669"/>
    <property type="project" value="UniProtKB-SubCell"/>
</dbReference>
<evidence type="ECO:0000256" key="3">
    <source>
        <dbReference type="SAM" id="MobiDB-lite"/>
    </source>
</evidence>
<dbReference type="GeneID" id="9586568"/>
<proteinExistence type="predicted"/>
<dbReference type="GO" id="GO:0008270">
    <property type="term" value="F:zinc ion binding"/>
    <property type="evidence" value="ECO:0007669"/>
    <property type="project" value="InterPro"/>
</dbReference>
<dbReference type="Gene3D" id="4.10.240.10">
    <property type="entry name" value="Zn(2)-C6 fungal-type DNA-binding domain"/>
    <property type="match status" value="1"/>
</dbReference>
<dbReference type="OrthoDB" id="2269373at2759"/>
<feature type="compositionally biased region" description="Low complexity" evidence="3">
    <location>
        <begin position="313"/>
        <end position="333"/>
    </location>
</feature>
<evidence type="ECO:0000313" key="5">
    <source>
        <dbReference type="EMBL" id="EFI99702.1"/>
    </source>
</evidence>
<evidence type="ECO:0000256" key="2">
    <source>
        <dbReference type="ARBA" id="ARBA00023242"/>
    </source>
</evidence>
<feature type="compositionally biased region" description="Low complexity" evidence="3">
    <location>
        <begin position="340"/>
        <end position="351"/>
    </location>
</feature>
<dbReference type="PROSITE" id="PS00463">
    <property type="entry name" value="ZN2_CY6_FUNGAL_1"/>
    <property type="match status" value="1"/>
</dbReference>
<feature type="compositionally biased region" description="Polar residues" evidence="3">
    <location>
        <begin position="215"/>
        <end position="225"/>
    </location>
</feature>
<feature type="region of interest" description="Disordered" evidence="3">
    <location>
        <begin position="213"/>
        <end position="234"/>
    </location>
</feature>
<dbReference type="RefSeq" id="XP_003034605.1">
    <property type="nucleotide sequence ID" value="XM_003034559.1"/>
</dbReference>
<dbReference type="KEGG" id="scm:SCHCO_081806"/>
<dbReference type="HOGENOM" id="CLU_710018_0_0_1"/>
<dbReference type="SMART" id="SM00066">
    <property type="entry name" value="GAL4"/>
    <property type="match status" value="1"/>
</dbReference>
<dbReference type="eggNOG" id="ENOG502S5V9">
    <property type="taxonomic scope" value="Eukaryota"/>
</dbReference>
<comment type="subcellular location">
    <subcellularLocation>
        <location evidence="1">Nucleus</location>
    </subcellularLocation>
</comment>
<dbReference type="InterPro" id="IPR036864">
    <property type="entry name" value="Zn2-C6_fun-type_DNA-bd_sf"/>
</dbReference>
<dbReference type="PANTHER" id="PTHR31001:SF81">
    <property type="entry name" value="ZN(II)2CYS6 TRANSCRIPTION FACTOR"/>
    <property type="match status" value="1"/>
</dbReference>
<evidence type="ECO:0000313" key="6">
    <source>
        <dbReference type="Proteomes" id="UP000007431"/>
    </source>
</evidence>
<reference evidence="5 6" key="1">
    <citation type="journal article" date="2010" name="Nat. Biotechnol.">
        <title>Genome sequence of the model mushroom Schizophyllum commune.</title>
        <authorList>
            <person name="Ohm R.A."/>
            <person name="de Jong J.F."/>
            <person name="Lugones L.G."/>
            <person name="Aerts A."/>
            <person name="Kothe E."/>
            <person name="Stajich J.E."/>
            <person name="de Vries R.P."/>
            <person name="Record E."/>
            <person name="Levasseur A."/>
            <person name="Baker S.E."/>
            <person name="Bartholomew K.A."/>
            <person name="Coutinho P.M."/>
            <person name="Erdmann S."/>
            <person name="Fowler T.J."/>
            <person name="Gathman A.C."/>
            <person name="Lombard V."/>
            <person name="Henrissat B."/>
            <person name="Knabe N."/>
            <person name="Kuees U."/>
            <person name="Lilly W.W."/>
            <person name="Lindquist E."/>
            <person name="Lucas S."/>
            <person name="Magnuson J.K."/>
            <person name="Piumi F."/>
            <person name="Raudaskoski M."/>
            <person name="Salamov A."/>
            <person name="Schmutz J."/>
            <person name="Schwarze F.W.M.R."/>
            <person name="vanKuyk P.A."/>
            <person name="Horton J.S."/>
            <person name="Grigoriev I.V."/>
            <person name="Woesten H.A.B."/>
        </authorList>
    </citation>
    <scope>NUCLEOTIDE SEQUENCE [LARGE SCALE GENOMIC DNA]</scope>
    <source>
        <strain evidence="6">H4-8 / FGSC 9210</strain>
    </source>
</reference>
<accession>D8PXM6</accession>
<dbReference type="Pfam" id="PF00172">
    <property type="entry name" value="Zn_clus"/>
    <property type="match status" value="1"/>
</dbReference>
<dbReference type="InParanoid" id="D8PXM6"/>
<evidence type="ECO:0000259" key="4">
    <source>
        <dbReference type="PROSITE" id="PS50048"/>
    </source>
</evidence>
<name>D8PXM6_SCHCM</name>
<gene>
    <name evidence="5" type="ORF">SCHCODRAFT_81806</name>
</gene>
<feature type="region of interest" description="Disordered" evidence="3">
    <location>
        <begin position="313"/>
        <end position="352"/>
    </location>
</feature>
<dbReference type="InterPro" id="IPR001138">
    <property type="entry name" value="Zn2Cys6_DnaBD"/>
</dbReference>
<dbReference type="Proteomes" id="UP000007431">
    <property type="component" value="Unassembled WGS sequence"/>
</dbReference>
<dbReference type="SUPFAM" id="SSF57701">
    <property type="entry name" value="Zn2/Cys6 DNA-binding domain"/>
    <property type="match status" value="1"/>
</dbReference>
<feature type="region of interest" description="Disordered" evidence="3">
    <location>
        <begin position="141"/>
        <end position="160"/>
    </location>
</feature>
<dbReference type="GO" id="GO:0000981">
    <property type="term" value="F:DNA-binding transcription factor activity, RNA polymerase II-specific"/>
    <property type="evidence" value="ECO:0007669"/>
    <property type="project" value="InterPro"/>
</dbReference>
<dbReference type="PROSITE" id="PS50048">
    <property type="entry name" value="ZN2_CY6_FUNGAL_2"/>
    <property type="match status" value="1"/>
</dbReference>
<keyword evidence="2" id="KW-0539">Nucleus</keyword>
<sequence length="386" mass="42381">MMSDPSYSPLLGKTDLAMDDYAPETDHRKRRRNRTTQSCLNCHTSKRKCDRKRPCQRCIQLGLTGLCVYEVDDPALRDDPNVDETTRLRNRIAELESLVRELRGKPQPRWADSSFRNGDPNEKWHSRAAKCSPLQARRRLASPHPANGTDGIGPTTRSSVSSLLSPIKTEAASEARSLYRFSPSPTLPTVHFPYGSSEHRSTYSSTSPTIPFHSTHATNGYSSEANQREDSGLPYPLTTDGDSRYISSGSSGNGPACCSCRQTPAIMNGYLSLARQLQNTVNGVRHYVSHSDSQCQVYRRIVELNNVMQLTVGTSGIDGSSSSPYGSSTPTDPEVMTPLSASSSYHGHNSSPAVSPQEWNALATTAYNPYFPNESHSVYGSGHVMT</sequence>
<dbReference type="PANTHER" id="PTHR31001">
    <property type="entry name" value="UNCHARACTERIZED TRANSCRIPTIONAL REGULATORY PROTEIN"/>
    <property type="match status" value="1"/>
</dbReference>
<feature type="domain" description="Zn(2)-C6 fungal-type" evidence="4">
    <location>
        <begin position="38"/>
        <end position="69"/>
    </location>
</feature>
<dbReference type="VEuPathDB" id="FungiDB:SCHCODRAFT_081806"/>
<protein>
    <submittedName>
        <fullName evidence="5">Expressed protein</fullName>
    </submittedName>
</protein>
<keyword evidence="6" id="KW-1185">Reference proteome</keyword>
<dbReference type="CDD" id="cd00067">
    <property type="entry name" value="GAL4"/>
    <property type="match status" value="1"/>
</dbReference>
<dbReference type="InterPro" id="IPR050613">
    <property type="entry name" value="Sec_Metabolite_Reg"/>
</dbReference>
<dbReference type="EMBL" id="GL377304">
    <property type="protein sequence ID" value="EFI99702.1"/>
    <property type="molecule type" value="Genomic_DNA"/>
</dbReference>
<feature type="region of interest" description="Disordered" evidence="3">
    <location>
        <begin position="107"/>
        <end position="126"/>
    </location>
</feature>
<dbReference type="AlphaFoldDB" id="D8PXM6"/>
<evidence type="ECO:0000256" key="1">
    <source>
        <dbReference type="ARBA" id="ARBA00004123"/>
    </source>
</evidence>
<organism evidence="6">
    <name type="scientific">Schizophyllum commune (strain H4-8 / FGSC 9210)</name>
    <name type="common">Split gill fungus</name>
    <dbReference type="NCBI Taxonomy" id="578458"/>
    <lineage>
        <taxon>Eukaryota</taxon>
        <taxon>Fungi</taxon>
        <taxon>Dikarya</taxon>
        <taxon>Basidiomycota</taxon>
        <taxon>Agaricomycotina</taxon>
        <taxon>Agaricomycetes</taxon>
        <taxon>Agaricomycetidae</taxon>
        <taxon>Agaricales</taxon>
        <taxon>Schizophyllaceae</taxon>
        <taxon>Schizophyllum</taxon>
    </lineage>
</organism>